<dbReference type="PANTHER" id="PTHR43982">
    <property type="entry name" value="UBIQUITIN CARBOXYL-TERMINAL HYDROLASE"/>
    <property type="match status" value="1"/>
</dbReference>
<evidence type="ECO:0000256" key="3">
    <source>
        <dbReference type="ARBA" id="ARBA00022670"/>
    </source>
</evidence>
<dbReference type="InterPro" id="IPR044635">
    <property type="entry name" value="UBP14-like"/>
</dbReference>
<dbReference type="AlphaFoldDB" id="A0A1A6GQZ2"/>
<comment type="caution">
    <text evidence="9">The sequence shown here is derived from an EMBL/GenBank/DDBJ whole genome shotgun (WGS) entry which is preliminary data.</text>
</comment>
<dbReference type="PANTHER" id="PTHR43982:SF1">
    <property type="entry name" value="UBIQUITIN CARBOXYL-TERMINAL HYDROLASE 14"/>
    <property type="match status" value="1"/>
</dbReference>
<keyword evidence="10" id="KW-1185">Reference proteome</keyword>
<keyword evidence="5" id="KW-0378">Hydrolase</keyword>
<dbReference type="CDD" id="cd17039">
    <property type="entry name" value="Ubl_ubiquitin_like"/>
    <property type="match status" value="1"/>
</dbReference>
<dbReference type="Gene3D" id="3.90.70.10">
    <property type="entry name" value="Cysteine proteinases"/>
    <property type="match status" value="1"/>
</dbReference>
<evidence type="ECO:0000256" key="6">
    <source>
        <dbReference type="ARBA" id="ARBA00022807"/>
    </source>
</evidence>
<accession>A0A1A6GQZ2</accession>
<dbReference type="OrthoDB" id="289038at2759"/>
<evidence type="ECO:0000256" key="7">
    <source>
        <dbReference type="SAM" id="Coils"/>
    </source>
</evidence>
<keyword evidence="4" id="KW-0833">Ubl conjugation pathway</keyword>
<dbReference type="SUPFAM" id="SSF54236">
    <property type="entry name" value="Ubiquitin-like"/>
    <property type="match status" value="1"/>
</dbReference>
<evidence type="ECO:0000256" key="4">
    <source>
        <dbReference type="ARBA" id="ARBA00022786"/>
    </source>
</evidence>
<dbReference type="Proteomes" id="UP000092124">
    <property type="component" value="Unassembled WGS sequence"/>
</dbReference>
<dbReference type="InterPro" id="IPR029071">
    <property type="entry name" value="Ubiquitin-like_domsf"/>
</dbReference>
<gene>
    <name evidence="9" type="ORF">A6R68_03359</name>
</gene>
<reference evidence="9 10" key="1">
    <citation type="submission" date="2016-06" db="EMBL/GenBank/DDBJ databases">
        <title>The Draft Genome Sequence and Annotation of the Desert Woodrat Neotoma lepida.</title>
        <authorList>
            <person name="Campbell M."/>
            <person name="Oakeson K.F."/>
            <person name="Yandell M."/>
            <person name="Halpert J.R."/>
            <person name="Dearing D."/>
        </authorList>
    </citation>
    <scope>NUCLEOTIDE SEQUENCE [LARGE SCALE GENOMIC DNA]</scope>
    <source>
        <strain evidence="9">417</strain>
        <tissue evidence="9">Liver</tissue>
    </source>
</reference>
<protein>
    <recommendedName>
        <fullName evidence="2">ubiquitinyl hydrolase 1</fullName>
        <ecNumber evidence="2">3.4.19.12</ecNumber>
    </recommendedName>
</protein>
<evidence type="ECO:0000259" key="8">
    <source>
        <dbReference type="PROSITE" id="PS50235"/>
    </source>
</evidence>
<dbReference type="EMBL" id="LZPO01076134">
    <property type="protein sequence ID" value="OBS68100.1"/>
    <property type="molecule type" value="Genomic_DNA"/>
</dbReference>
<evidence type="ECO:0000256" key="1">
    <source>
        <dbReference type="ARBA" id="ARBA00000707"/>
    </source>
</evidence>
<keyword evidence="3" id="KW-0645">Protease</keyword>
<keyword evidence="7" id="KW-0175">Coiled coil</keyword>
<dbReference type="Pfam" id="PF00443">
    <property type="entry name" value="UCH"/>
    <property type="match status" value="1"/>
</dbReference>
<evidence type="ECO:0000256" key="2">
    <source>
        <dbReference type="ARBA" id="ARBA00012759"/>
    </source>
</evidence>
<proteinExistence type="predicted"/>
<dbReference type="InterPro" id="IPR001394">
    <property type="entry name" value="Peptidase_C19_UCH"/>
</dbReference>
<dbReference type="InterPro" id="IPR038765">
    <property type="entry name" value="Papain-like_cys_pep_sf"/>
</dbReference>
<dbReference type="SUPFAM" id="SSF54001">
    <property type="entry name" value="Cysteine proteinases"/>
    <property type="match status" value="1"/>
</dbReference>
<evidence type="ECO:0000256" key="5">
    <source>
        <dbReference type="ARBA" id="ARBA00022801"/>
    </source>
</evidence>
<comment type="catalytic activity">
    <reaction evidence="1">
        <text>Thiol-dependent hydrolysis of ester, thioester, amide, peptide and isopeptide bonds formed by the C-terminal Gly of ubiquitin (a 76-residue protein attached to proteins as an intracellular targeting signal).</text>
        <dbReference type="EC" id="3.4.19.12"/>
    </reaction>
</comment>
<dbReference type="GO" id="GO:0016579">
    <property type="term" value="P:protein deubiquitination"/>
    <property type="evidence" value="ECO:0007669"/>
    <property type="project" value="InterPro"/>
</dbReference>
<evidence type="ECO:0000313" key="10">
    <source>
        <dbReference type="Proteomes" id="UP000092124"/>
    </source>
</evidence>
<feature type="coiled-coil region" evidence="7">
    <location>
        <begin position="129"/>
        <end position="156"/>
    </location>
</feature>
<dbReference type="InterPro" id="IPR018200">
    <property type="entry name" value="USP_CS"/>
</dbReference>
<dbReference type="STRING" id="56216.A0A1A6GQZ2"/>
<dbReference type="InterPro" id="IPR028889">
    <property type="entry name" value="USP"/>
</dbReference>
<dbReference type="PROSITE" id="PS50235">
    <property type="entry name" value="USP_3"/>
    <property type="match status" value="1"/>
</dbReference>
<dbReference type="GO" id="GO:0004843">
    <property type="term" value="F:cysteine-type deubiquitinase activity"/>
    <property type="evidence" value="ECO:0007669"/>
    <property type="project" value="UniProtKB-EC"/>
</dbReference>
<evidence type="ECO:0000313" key="9">
    <source>
        <dbReference type="EMBL" id="OBS68100.1"/>
    </source>
</evidence>
<dbReference type="GO" id="GO:0061136">
    <property type="term" value="P:regulation of proteasomal protein catabolic process"/>
    <property type="evidence" value="ECO:0007669"/>
    <property type="project" value="TreeGrafter"/>
</dbReference>
<sequence>MSNDFSTDDAVDEGICLESSSGTEKISKPGLEKNSLMYELFSVMVHSGSAAGGHYYACIKSFSDEQWYSFNDQHVSRITQEDIKKTHGGSSGSRGYYSSAFASSTNAYMLIYRLKDPTRNAKFLEVDEYPEHIKNLVQKERELEEQEKRQREIERNTCKMMDLEEVIPLDCCRLVKYDEFHDYLERSYEGEEDTPMGLLLGGVKSTYMFDLLLETRKPDQVFQSYKPGEVMVKVHVVDLKAETVAAPITVRAYLNQTVTEFKQLISKATHLPVESMRIVLERCYNDLRLLSMPSKTLKAEGFFRSNK</sequence>
<keyword evidence="6" id="KW-0788">Thiol protease</keyword>
<dbReference type="PROSITE" id="PS00973">
    <property type="entry name" value="USP_2"/>
    <property type="match status" value="1"/>
</dbReference>
<dbReference type="GO" id="GO:0070628">
    <property type="term" value="F:proteasome binding"/>
    <property type="evidence" value="ECO:0007669"/>
    <property type="project" value="TreeGrafter"/>
</dbReference>
<name>A0A1A6GQZ2_NEOLE</name>
<feature type="domain" description="USP" evidence="8">
    <location>
        <begin position="1"/>
        <end position="115"/>
    </location>
</feature>
<organism evidence="9 10">
    <name type="scientific">Neotoma lepida</name>
    <name type="common">Desert woodrat</name>
    <dbReference type="NCBI Taxonomy" id="56216"/>
    <lineage>
        <taxon>Eukaryota</taxon>
        <taxon>Metazoa</taxon>
        <taxon>Chordata</taxon>
        <taxon>Craniata</taxon>
        <taxon>Vertebrata</taxon>
        <taxon>Euteleostomi</taxon>
        <taxon>Mammalia</taxon>
        <taxon>Eutheria</taxon>
        <taxon>Euarchontoglires</taxon>
        <taxon>Glires</taxon>
        <taxon>Rodentia</taxon>
        <taxon>Myomorpha</taxon>
        <taxon>Muroidea</taxon>
        <taxon>Cricetidae</taxon>
        <taxon>Neotominae</taxon>
        <taxon>Neotoma</taxon>
    </lineage>
</organism>
<dbReference type="EC" id="3.4.19.12" evidence="2"/>
<feature type="non-terminal residue" evidence="9">
    <location>
        <position position="307"/>
    </location>
</feature>
<dbReference type="GO" id="GO:0043161">
    <property type="term" value="P:proteasome-mediated ubiquitin-dependent protein catabolic process"/>
    <property type="evidence" value="ECO:0007669"/>
    <property type="project" value="InterPro"/>
</dbReference>